<dbReference type="OrthoDB" id="288590at2759"/>
<sequence length="309" mass="35234">MSDIPVISFRDFENRKQEIGNQLIYAAENIGFFTVCDQAYPSVDDIKQQFSLSEQFFAQDDNVKSQTPFIKDKNSGWEKMAQVRPSTGTPDQKESLQLQQHTKGQNWPTTINGFEDKTEKFMINSRKLSMQILSFFALALGFEEDFFDRAHNVTKEDAQSTLRLLYYPDITGIQLPKGYWRAGPHTDFDVLTLLFQHDGGEGLEICPGRKVQTSFAIGDEWTPVPAKTGHIVCNIGDMLMSWSDDRFKSNFHRVRAPDLGQNQQTRMSIAYFNQVNKNVIIQGPLKKYPALTGGDYILQAIARNFSSFK</sequence>
<accession>A0A813WCT4</accession>
<name>A0A813WCT4_9BILA</name>
<organism evidence="4 6">
    <name type="scientific">Didymodactylos carnosus</name>
    <dbReference type="NCBI Taxonomy" id="1234261"/>
    <lineage>
        <taxon>Eukaryota</taxon>
        <taxon>Metazoa</taxon>
        <taxon>Spiralia</taxon>
        <taxon>Gnathifera</taxon>
        <taxon>Rotifera</taxon>
        <taxon>Eurotatoria</taxon>
        <taxon>Bdelloidea</taxon>
        <taxon>Philodinida</taxon>
        <taxon>Philodinidae</taxon>
        <taxon>Didymodactylos</taxon>
    </lineage>
</organism>
<evidence type="ECO:0000256" key="2">
    <source>
        <dbReference type="SAM" id="MobiDB-lite"/>
    </source>
</evidence>
<keyword evidence="1" id="KW-0560">Oxidoreductase</keyword>
<dbReference type="InterPro" id="IPR044861">
    <property type="entry name" value="IPNS-like_FE2OG_OXY"/>
</dbReference>
<keyword evidence="1" id="KW-0479">Metal-binding</keyword>
<dbReference type="InterPro" id="IPR026992">
    <property type="entry name" value="DIOX_N"/>
</dbReference>
<proteinExistence type="inferred from homology"/>
<dbReference type="InterPro" id="IPR050231">
    <property type="entry name" value="Iron_ascorbate_oxido_reductase"/>
</dbReference>
<keyword evidence="6" id="KW-1185">Reference proteome</keyword>
<protein>
    <recommendedName>
        <fullName evidence="3">Fe2OG dioxygenase domain-containing protein</fullName>
    </recommendedName>
</protein>
<evidence type="ECO:0000313" key="6">
    <source>
        <dbReference type="Proteomes" id="UP000663829"/>
    </source>
</evidence>
<dbReference type="SUPFAM" id="SSF51197">
    <property type="entry name" value="Clavaminate synthase-like"/>
    <property type="match status" value="1"/>
</dbReference>
<dbReference type="GO" id="GO:0046872">
    <property type="term" value="F:metal ion binding"/>
    <property type="evidence" value="ECO:0007669"/>
    <property type="project" value="UniProtKB-KW"/>
</dbReference>
<reference evidence="4" key="1">
    <citation type="submission" date="2021-02" db="EMBL/GenBank/DDBJ databases">
        <authorList>
            <person name="Nowell W R."/>
        </authorList>
    </citation>
    <scope>NUCLEOTIDE SEQUENCE</scope>
</reference>
<feature type="region of interest" description="Disordered" evidence="2">
    <location>
        <begin position="82"/>
        <end position="102"/>
    </location>
</feature>
<feature type="domain" description="Fe2OG dioxygenase" evidence="3">
    <location>
        <begin position="157"/>
        <end position="275"/>
    </location>
</feature>
<dbReference type="Gene3D" id="2.60.120.330">
    <property type="entry name" value="B-lactam Antibiotic, Isopenicillin N Synthase, Chain"/>
    <property type="match status" value="1"/>
</dbReference>
<dbReference type="Proteomes" id="UP000681722">
    <property type="component" value="Unassembled WGS sequence"/>
</dbReference>
<comment type="similarity">
    <text evidence="1">Belongs to the iron/ascorbate-dependent oxidoreductase family.</text>
</comment>
<evidence type="ECO:0000259" key="3">
    <source>
        <dbReference type="PROSITE" id="PS51471"/>
    </source>
</evidence>
<dbReference type="InterPro" id="IPR027443">
    <property type="entry name" value="IPNS-like_sf"/>
</dbReference>
<evidence type="ECO:0000313" key="4">
    <source>
        <dbReference type="EMBL" id="CAF0854078.1"/>
    </source>
</evidence>
<dbReference type="GO" id="GO:0016491">
    <property type="term" value="F:oxidoreductase activity"/>
    <property type="evidence" value="ECO:0007669"/>
    <property type="project" value="UniProtKB-KW"/>
</dbReference>
<dbReference type="Proteomes" id="UP000663829">
    <property type="component" value="Unassembled WGS sequence"/>
</dbReference>
<keyword evidence="1" id="KW-0408">Iron</keyword>
<dbReference type="PANTHER" id="PTHR47990">
    <property type="entry name" value="2-OXOGLUTARATE (2OG) AND FE(II)-DEPENDENT OXYGENASE SUPERFAMILY PROTEIN-RELATED"/>
    <property type="match status" value="1"/>
</dbReference>
<dbReference type="Pfam" id="PF03171">
    <property type="entry name" value="2OG-FeII_Oxy"/>
    <property type="match status" value="1"/>
</dbReference>
<dbReference type="EMBL" id="CAJNOQ010000949">
    <property type="protein sequence ID" value="CAF0854078.1"/>
    <property type="molecule type" value="Genomic_DNA"/>
</dbReference>
<dbReference type="InterPro" id="IPR005123">
    <property type="entry name" value="Oxoglu/Fe-dep_dioxygenase_dom"/>
</dbReference>
<dbReference type="Pfam" id="PF14226">
    <property type="entry name" value="DIOX_N"/>
    <property type="match status" value="1"/>
</dbReference>
<dbReference type="AlphaFoldDB" id="A0A813WCT4"/>
<feature type="compositionally biased region" description="Polar residues" evidence="2">
    <location>
        <begin position="84"/>
        <end position="102"/>
    </location>
</feature>
<evidence type="ECO:0000256" key="1">
    <source>
        <dbReference type="RuleBase" id="RU003682"/>
    </source>
</evidence>
<dbReference type="PROSITE" id="PS51471">
    <property type="entry name" value="FE2OG_OXY"/>
    <property type="match status" value="1"/>
</dbReference>
<dbReference type="EMBL" id="CAJOBC010000949">
    <property type="protein sequence ID" value="CAF3641820.1"/>
    <property type="molecule type" value="Genomic_DNA"/>
</dbReference>
<comment type="caution">
    <text evidence="4">The sequence shown here is derived from an EMBL/GenBank/DDBJ whole genome shotgun (WGS) entry which is preliminary data.</text>
</comment>
<gene>
    <name evidence="4" type="ORF">GPM918_LOCUS6232</name>
    <name evidence="5" type="ORF">SRO942_LOCUS6232</name>
</gene>
<evidence type="ECO:0000313" key="5">
    <source>
        <dbReference type="EMBL" id="CAF3641820.1"/>
    </source>
</evidence>